<keyword evidence="12" id="KW-0732">Signal</keyword>
<evidence type="ECO:0000256" key="1">
    <source>
        <dbReference type="ARBA" id="ARBA00011955"/>
    </source>
</evidence>
<protein>
    <recommendedName>
        <fullName evidence="2 10">FAD:protein FMN transferase</fullName>
        <ecNumber evidence="1 10">2.7.1.180</ecNumber>
    </recommendedName>
    <alternativeName>
        <fullName evidence="8 10">Flavin transferase</fullName>
    </alternativeName>
</protein>
<evidence type="ECO:0000256" key="4">
    <source>
        <dbReference type="ARBA" id="ARBA00022679"/>
    </source>
</evidence>
<feature type="binding site" evidence="11">
    <location>
        <position position="288"/>
    </location>
    <ligand>
        <name>Mg(2+)</name>
        <dbReference type="ChEBI" id="CHEBI:18420"/>
    </ligand>
</feature>
<evidence type="ECO:0000256" key="7">
    <source>
        <dbReference type="ARBA" id="ARBA00022842"/>
    </source>
</evidence>
<keyword evidence="4 10" id="KW-0808">Transferase</keyword>
<dbReference type="PIRSF" id="PIRSF006268">
    <property type="entry name" value="ApbE"/>
    <property type="match status" value="1"/>
</dbReference>
<dbReference type="InterPro" id="IPR024932">
    <property type="entry name" value="ApbE"/>
</dbReference>
<evidence type="ECO:0000256" key="6">
    <source>
        <dbReference type="ARBA" id="ARBA00022827"/>
    </source>
</evidence>
<sequence length="334" mass="33971">MQDGAIFGRRHVLALGAGLAATAAGLAATPLVGRTPATRTVTRGAFGTTWSATLPDGVDLAVFVQAADAMLADLDAALSPWRPDSAVSVFNRAGRGGHAQGRDLLAVARRSLGIAAASGGHFDPTVGPLVARYGFGPIETGAPRPDWRHLAVEGKALVKTNAGTTFDPCGIAKGHALDRLAALAQDTGAQAGFVEFGGEVVAWGHHPDGRMWQAGVEDPRAGSTGLVGIIALDGAAIATSGNRVNGYDFAGRSYGHIIDPARGAPVRTTLLSVSVVAPTAMEADGWATALMAAGPGDAHGLARDNDLNALIVSREGSGLALTRTGRIAALMKEV</sequence>
<dbReference type="EMBL" id="WTUX01000019">
    <property type="protein sequence ID" value="MZR14976.1"/>
    <property type="molecule type" value="Genomic_DNA"/>
</dbReference>
<gene>
    <name evidence="13" type="ORF">GQE99_18300</name>
</gene>
<keyword evidence="14" id="KW-1185">Reference proteome</keyword>
<proteinExistence type="inferred from homology"/>
<comment type="cofactor">
    <cofactor evidence="11">
        <name>Mg(2+)</name>
        <dbReference type="ChEBI" id="CHEBI:18420"/>
    </cofactor>
    <cofactor evidence="11">
        <name>Mn(2+)</name>
        <dbReference type="ChEBI" id="CHEBI:29035"/>
    </cofactor>
    <text evidence="11">Magnesium. Can also use manganese.</text>
</comment>
<evidence type="ECO:0000256" key="10">
    <source>
        <dbReference type="PIRNR" id="PIRNR006268"/>
    </source>
</evidence>
<keyword evidence="6 10" id="KW-0274">FAD</keyword>
<accession>A0A845M5Y5</accession>
<feature type="signal peptide" evidence="12">
    <location>
        <begin position="1"/>
        <end position="23"/>
    </location>
</feature>
<dbReference type="InterPro" id="IPR006311">
    <property type="entry name" value="TAT_signal"/>
</dbReference>
<evidence type="ECO:0000256" key="3">
    <source>
        <dbReference type="ARBA" id="ARBA00022630"/>
    </source>
</evidence>
<dbReference type="Gene3D" id="3.10.520.10">
    <property type="entry name" value="ApbE-like domains"/>
    <property type="match status" value="1"/>
</dbReference>
<keyword evidence="7 10" id="KW-0460">Magnesium</keyword>
<dbReference type="GO" id="GO:0016740">
    <property type="term" value="F:transferase activity"/>
    <property type="evidence" value="ECO:0007669"/>
    <property type="project" value="UniProtKB-UniRule"/>
</dbReference>
<dbReference type="EC" id="2.7.1.180" evidence="1 10"/>
<comment type="caution">
    <text evidence="13">The sequence shown here is derived from an EMBL/GenBank/DDBJ whole genome shotgun (WGS) entry which is preliminary data.</text>
</comment>
<evidence type="ECO:0000256" key="5">
    <source>
        <dbReference type="ARBA" id="ARBA00022723"/>
    </source>
</evidence>
<evidence type="ECO:0000256" key="11">
    <source>
        <dbReference type="PIRSR" id="PIRSR006268-2"/>
    </source>
</evidence>
<dbReference type="PANTHER" id="PTHR30040">
    <property type="entry name" value="THIAMINE BIOSYNTHESIS LIPOPROTEIN APBE"/>
    <property type="match status" value="1"/>
</dbReference>
<name>A0A845M5Y5_9RHOB</name>
<evidence type="ECO:0000256" key="9">
    <source>
        <dbReference type="ARBA" id="ARBA00048540"/>
    </source>
</evidence>
<evidence type="ECO:0000256" key="2">
    <source>
        <dbReference type="ARBA" id="ARBA00016337"/>
    </source>
</evidence>
<dbReference type="PROSITE" id="PS51318">
    <property type="entry name" value="TAT"/>
    <property type="match status" value="1"/>
</dbReference>
<dbReference type="GO" id="GO:0046872">
    <property type="term" value="F:metal ion binding"/>
    <property type="evidence" value="ECO:0007669"/>
    <property type="project" value="UniProtKB-UniRule"/>
</dbReference>
<feature type="binding site" evidence="11">
    <location>
        <position position="170"/>
    </location>
    <ligand>
        <name>Mg(2+)</name>
        <dbReference type="ChEBI" id="CHEBI:18420"/>
    </ligand>
</feature>
<dbReference type="RefSeq" id="WP_161353212.1">
    <property type="nucleotide sequence ID" value="NZ_WTUX01000019.1"/>
</dbReference>
<evidence type="ECO:0000256" key="8">
    <source>
        <dbReference type="ARBA" id="ARBA00031306"/>
    </source>
</evidence>
<dbReference type="InterPro" id="IPR003374">
    <property type="entry name" value="ApbE-like_sf"/>
</dbReference>
<evidence type="ECO:0000256" key="12">
    <source>
        <dbReference type="SAM" id="SignalP"/>
    </source>
</evidence>
<dbReference type="AlphaFoldDB" id="A0A845M5Y5"/>
<evidence type="ECO:0000313" key="13">
    <source>
        <dbReference type="EMBL" id="MZR14976.1"/>
    </source>
</evidence>
<reference evidence="13 14" key="1">
    <citation type="submission" date="2019-12" db="EMBL/GenBank/DDBJ databases">
        <title>Maritimibacter sp. nov. sp. isolated from sea sand.</title>
        <authorList>
            <person name="Kim J."/>
            <person name="Jeong S.E."/>
            <person name="Jung H.S."/>
            <person name="Jeon C.O."/>
        </authorList>
    </citation>
    <scope>NUCLEOTIDE SEQUENCE [LARGE SCALE GENOMIC DNA]</scope>
    <source>
        <strain evidence="13 14">DP07</strain>
    </source>
</reference>
<feature type="chain" id="PRO_5039922818" description="FAD:protein FMN transferase" evidence="12">
    <location>
        <begin position="24"/>
        <end position="334"/>
    </location>
</feature>
<keyword evidence="5 10" id="KW-0479">Metal-binding</keyword>
<feature type="binding site" evidence="11">
    <location>
        <position position="284"/>
    </location>
    <ligand>
        <name>Mg(2+)</name>
        <dbReference type="ChEBI" id="CHEBI:18420"/>
    </ligand>
</feature>
<organism evidence="13 14">
    <name type="scientific">Maritimibacter harenae</name>
    <dbReference type="NCBI Taxonomy" id="2606218"/>
    <lineage>
        <taxon>Bacteria</taxon>
        <taxon>Pseudomonadati</taxon>
        <taxon>Pseudomonadota</taxon>
        <taxon>Alphaproteobacteria</taxon>
        <taxon>Rhodobacterales</taxon>
        <taxon>Roseobacteraceae</taxon>
        <taxon>Maritimibacter</taxon>
    </lineage>
</organism>
<comment type="catalytic activity">
    <reaction evidence="9 10">
        <text>L-threonyl-[protein] + FAD = FMN-L-threonyl-[protein] + AMP + H(+)</text>
        <dbReference type="Rhea" id="RHEA:36847"/>
        <dbReference type="Rhea" id="RHEA-COMP:11060"/>
        <dbReference type="Rhea" id="RHEA-COMP:11061"/>
        <dbReference type="ChEBI" id="CHEBI:15378"/>
        <dbReference type="ChEBI" id="CHEBI:30013"/>
        <dbReference type="ChEBI" id="CHEBI:57692"/>
        <dbReference type="ChEBI" id="CHEBI:74257"/>
        <dbReference type="ChEBI" id="CHEBI:456215"/>
        <dbReference type="EC" id="2.7.1.180"/>
    </reaction>
</comment>
<dbReference type="Proteomes" id="UP000467322">
    <property type="component" value="Unassembled WGS sequence"/>
</dbReference>
<evidence type="ECO:0000313" key="14">
    <source>
        <dbReference type="Proteomes" id="UP000467322"/>
    </source>
</evidence>
<dbReference type="Pfam" id="PF02424">
    <property type="entry name" value="ApbE"/>
    <property type="match status" value="1"/>
</dbReference>
<comment type="similarity">
    <text evidence="10">Belongs to the ApbE family.</text>
</comment>
<dbReference type="SUPFAM" id="SSF143631">
    <property type="entry name" value="ApbE-like"/>
    <property type="match status" value="1"/>
</dbReference>
<dbReference type="PANTHER" id="PTHR30040:SF2">
    <property type="entry name" value="FAD:PROTEIN FMN TRANSFERASE"/>
    <property type="match status" value="1"/>
</dbReference>
<keyword evidence="3 10" id="KW-0285">Flavoprotein</keyword>